<comment type="subcellular location">
    <subcellularLocation>
        <location evidence="1">Cell inner membrane</location>
        <topology evidence="1">Multi-pass membrane protein</topology>
    </subcellularLocation>
</comment>
<name>A0A399D623_9BACT</name>
<evidence type="ECO:0000256" key="5">
    <source>
        <dbReference type="ARBA" id="ARBA00023136"/>
    </source>
</evidence>
<proteinExistence type="predicted"/>
<gene>
    <name evidence="7" type="ORF">D1164_00920</name>
</gene>
<organism evidence="7 8">
    <name type="scientific">Mariniphaga sediminis</name>
    <dbReference type="NCBI Taxonomy" id="1628158"/>
    <lineage>
        <taxon>Bacteria</taxon>
        <taxon>Pseudomonadati</taxon>
        <taxon>Bacteroidota</taxon>
        <taxon>Bacteroidia</taxon>
        <taxon>Marinilabiliales</taxon>
        <taxon>Prolixibacteraceae</taxon>
        <taxon>Mariniphaga</taxon>
    </lineage>
</organism>
<evidence type="ECO:0000256" key="1">
    <source>
        <dbReference type="ARBA" id="ARBA00004429"/>
    </source>
</evidence>
<feature type="transmembrane region" description="Helical" evidence="6">
    <location>
        <begin position="456"/>
        <end position="474"/>
    </location>
</feature>
<protein>
    <submittedName>
        <fullName evidence="7">MFS transporter</fullName>
    </submittedName>
</protein>
<reference evidence="7 8" key="1">
    <citation type="journal article" date="2015" name="Int. J. Syst. Evol. Microbiol.">
        <title>Mariniphaga sediminis sp. nov., isolated from coastal sediment.</title>
        <authorList>
            <person name="Wang F.Q."/>
            <person name="Shen Q.Y."/>
            <person name="Chen G.J."/>
            <person name="Du Z.J."/>
        </authorList>
    </citation>
    <scope>NUCLEOTIDE SEQUENCE [LARGE SCALE GENOMIC DNA]</scope>
    <source>
        <strain evidence="7 8">SY21</strain>
    </source>
</reference>
<keyword evidence="2" id="KW-1003">Cell membrane</keyword>
<keyword evidence="5 6" id="KW-0472">Membrane</keyword>
<feature type="transmembrane region" description="Helical" evidence="6">
    <location>
        <begin position="395"/>
        <end position="416"/>
    </location>
</feature>
<dbReference type="RefSeq" id="WP_119348053.1">
    <property type="nucleotide sequence ID" value="NZ_QWET01000001.1"/>
</dbReference>
<feature type="transmembrane region" description="Helical" evidence="6">
    <location>
        <begin position="48"/>
        <end position="68"/>
    </location>
</feature>
<dbReference type="PANTHER" id="PTHR43702:SF3">
    <property type="entry name" value="PROTEIN TSGA"/>
    <property type="match status" value="1"/>
</dbReference>
<feature type="transmembrane region" description="Helical" evidence="6">
    <location>
        <begin position="423"/>
        <end position="444"/>
    </location>
</feature>
<feature type="transmembrane region" description="Helical" evidence="6">
    <location>
        <begin position="77"/>
        <end position="94"/>
    </location>
</feature>
<evidence type="ECO:0000313" key="8">
    <source>
        <dbReference type="Proteomes" id="UP000266441"/>
    </source>
</evidence>
<dbReference type="SUPFAM" id="SSF103473">
    <property type="entry name" value="MFS general substrate transporter"/>
    <property type="match status" value="2"/>
</dbReference>
<evidence type="ECO:0000256" key="6">
    <source>
        <dbReference type="SAM" id="Phobius"/>
    </source>
</evidence>
<feature type="transmembrane region" description="Helical" evidence="6">
    <location>
        <begin position="174"/>
        <end position="195"/>
    </location>
</feature>
<dbReference type="Pfam" id="PF07690">
    <property type="entry name" value="MFS_1"/>
    <property type="match status" value="1"/>
</dbReference>
<feature type="transmembrane region" description="Helical" evidence="6">
    <location>
        <begin position="100"/>
        <end position="121"/>
    </location>
</feature>
<feature type="transmembrane region" description="Helical" evidence="6">
    <location>
        <begin position="7"/>
        <end position="28"/>
    </location>
</feature>
<keyword evidence="3 6" id="KW-0812">Transmembrane</keyword>
<dbReference type="GO" id="GO:0022857">
    <property type="term" value="F:transmembrane transporter activity"/>
    <property type="evidence" value="ECO:0007669"/>
    <property type="project" value="InterPro"/>
</dbReference>
<dbReference type="Gene3D" id="1.20.1250.20">
    <property type="entry name" value="MFS general substrate transporter like domains"/>
    <property type="match status" value="3"/>
</dbReference>
<evidence type="ECO:0000256" key="3">
    <source>
        <dbReference type="ARBA" id="ARBA00022692"/>
    </source>
</evidence>
<dbReference type="EMBL" id="QWET01000001">
    <property type="protein sequence ID" value="RIH67027.1"/>
    <property type="molecule type" value="Genomic_DNA"/>
</dbReference>
<dbReference type="PANTHER" id="PTHR43702">
    <property type="entry name" value="L-FUCOSE-PROTON SYMPORTER"/>
    <property type="match status" value="1"/>
</dbReference>
<keyword evidence="4 6" id="KW-1133">Transmembrane helix</keyword>
<dbReference type="OrthoDB" id="9786665at2"/>
<evidence type="ECO:0000313" key="7">
    <source>
        <dbReference type="EMBL" id="RIH67027.1"/>
    </source>
</evidence>
<keyword evidence="8" id="KW-1185">Reference proteome</keyword>
<feature type="transmembrane region" description="Helical" evidence="6">
    <location>
        <begin position="141"/>
        <end position="162"/>
    </location>
</feature>
<evidence type="ECO:0000256" key="2">
    <source>
        <dbReference type="ARBA" id="ARBA00022475"/>
    </source>
</evidence>
<dbReference type="Proteomes" id="UP000266441">
    <property type="component" value="Unassembled WGS sequence"/>
</dbReference>
<feature type="transmembrane region" description="Helical" evidence="6">
    <location>
        <begin position="313"/>
        <end position="336"/>
    </location>
</feature>
<accession>A0A399D623</accession>
<dbReference type="InterPro" id="IPR011701">
    <property type="entry name" value="MFS"/>
</dbReference>
<comment type="caution">
    <text evidence="7">The sequence shown here is derived from an EMBL/GenBank/DDBJ whole genome shotgun (WGS) entry which is preliminary data.</text>
</comment>
<dbReference type="InterPro" id="IPR050375">
    <property type="entry name" value="MFS_TsgA-like"/>
</dbReference>
<dbReference type="AlphaFoldDB" id="A0A399D623"/>
<dbReference type="GO" id="GO:0005886">
    <property type="term" value="C:plasma membrane"/>
    <property type="evidence" value="ECO:0007669"/>
    <property type="project" value="UniProtKB-SubCell"/>
</dbReference>
<sequence>MNKNKSYVVPIIMMILLFGMISFVTNLAAPMGIVLKNQFNVSNSLGMLGNLANFIAYAVIGIPGGILLQKVGYKKTALIAVAVGFVGVGIQYLSGHAESFGIYLLGAFIAGFSMCLLNIVVNPMLNTLGGGGNKGNQLIQVGGSFNSVMATFTPVFVGILIGEATKARINDVFPIMYIAMGVFALIFFILLIASIPEPHADQPKEPLGSLMSGALKFRHFVLGAVAIFVYVGVEVGTPGMANLYMTTPTEGQAQEIIDKYNKQQSDAAYLQEITSLDNQNKDKEGYKTQVISEISFESAQKIVDGRDTPGLGIGAGIAGGVVGMYWLLMLAGRLFGASFGDRIASSKMLSTASFVGLVLILLSIFWPEKTLFSMPTFNVIGGEIKFGLVPVPIKFFFIALVGLCTSIMWGSIFNLAVEGLGKYLAAASGIFMVLVAGGGILPAIQGWIADVANYQISYWLIVAGLGYLFFYGTIGSKVTKRADDLTLES</sequence>
<feature type="transmembrane region" description="Helical" evidence="6">
    <location>
        <begin position="348"/>
        <end position="366"/>
    </location>
</feature>
<dbReference type="InterPro" id="IPR036259">
    <property type="entry name" value="MFS_trans_sf"/>
</dbReference>
<evidence type="ECO:0000256" key="4">
    <source>
        <dbReference type="ARBA" id="ARBA00022989"/>
    </source>
</evidence>
<feature type="transmembrane region" description="Helical" evidence="6">
    <location>
        <begin position="215"/>
        <end position="233"/>
    </location>
</feature>